<dbReference type="EMBL" id="RXIC02000026">
    <property type="protein sequence ID" value="KAB1202795.1"/>
    <property type="molecule type" value="Genomic_DNA"/>
</dbReference>
<dbReference type="Proteomes" id="UP000516437">
    <property type="component" value="Chromosome 8"/>
</dbReference>
<dbReference type="GO" id="GO:0016301">
    <property type="term" value="F:kinase activity"/>
    <property type="evidence" value="ECO:0007669"/>
    <property type="project" value="UniProtKB-KW"/>
</dbReference>
<evidence type="ECO:0000313" key="2">
    <source>
        <dbReference type="Proteomes" id="UP000516437"/>
    </source>
</evidence>
<sequence length="176" mass="18919">MWPREGATRSAIVGGSREVLCLCEASGTNRDALGEGEAVGIHPIKLIVAGGRSIFVFGGEAAKSYEDGQKNAEYNTDSRTDITSVLSGSKGPNRTVKMATTTFFRHHRHHSITRFMKQKLMGPISAAFGEGGIFCAIDASGKQNVICRGKNSSSSSWASVLRVVLGRQEMLWVVLS</sequence>
<proteinExistence type="predicted"/>
<name>A0A6A1UQV8_9ROSI</name>
<dbReference type="OrthoDB" id="1650636at2759"/>
<evidence type="ECO:0000313" key="1">
    <source>
        <dbReference type="EMBL" id="KAB1202795.1"/>
    </source>
</evidence>
<dbReference type="AlphaFoldDB" id="A0A6A1UQV8"/>
<comment type="caution">
    <text evidence="1">The sequence shown here is derived from an EMBL/GenBank/DDBJ whole genome shotgun (WGS) entry which is preliminary data.</text>
</comment>
<keyword evidence="2" id="KW-1185">Reference proteome</keyword>
<protein>
    <submittedName>
        <fullName evidence="1">Serine/threonine-protein kinase-like protein CCR1</fullName>
    </submittedName>
</protein>
<accession>A0A6A1UQV8</accession>
<keyword evidence="1" id="KW-0418">Kinase</keyword>
<gene>
    <name evidence="1" type="ORF">CJ030_MR8G022203</name>
</gene>
<keyword evidence="1" id="KW-0808">Transferase</keyword>
<organism evidence="1 2">
    <name type="scientific">Morella rubra</name>
    <name type="common">Chinese bayberry</name>
    <dbReference type="NCBI Taxonomy" id="262757"/>
    <lineage>
        <taxon>Eukaryota</taxon>
        <taxon>Viridiplantae</taxon>
        <taxon>Streptophyta</taxon>
        <taxon>Embryophyta</taxon>
        <taxon>Tracheophyta</taxon>
        <taxon>Spermatophyta</taxon>
        <taxon>Magnoliopsida</taxon>
        <taxon>eudicotyledons</taxon>
        <taxon>Gunneridae</taxon>
        <taxon>Pentapetalae</taxon>
        <taxon>rosids</taxon>
        <taxon>fabids</taxon>
        <taxon>Fagales</taxon>
        <taxon>Myricaceae</taxon>
        <taxon>Morella</taxon>
    </lineage>
</organism>
<reference evidence="1 2" key="1">
    <citation type="journal article" date="2019" name="Plant Biotechnol. J.">
        <title>The red bayberry genome and genetic basis of sex determination.</title>
        <authorList>
            <person name="Jia H.M."/>
            <person name="Jia H.J."/>
            <person name="Cai Q.L."/>
            <person name="Wang Y."/>
            <person name="Zhao H.B."/>
            <person name="Yang W.F."/>
            <person name="Wang G.Y."/>
            <person name="Li Y.H."/>
            <person name="Zhan D.L."/>
            <person name="Shen Y.T."/>
            <person name="Niu Q.F."/>
            <person name="Chang L."/>
            <person name="Qiu J."/>
            <person name="Zhao L."/>
            <person name="Xie H.B."/>
            <person name="Fu W.Y."/>
            <person name="Jin J."/>
            <person name="Li X.W."/>
            <person name="Jiao Y."/>
            <person name="Zhou C.C."/>
            <person name="Tu T."/>
            <person name="Chai C.Y."/>
            <person name="Gao J.L."/>
            <person name="Fan L.J."/>
            <person name="van de Weg E."/>
            <person name="Wang J.Y."/>
            <person name="Gao Z.S."/>
        </authorList>
    </citation>
    <scope>NUCLEOTIDE SEQUENCE [LARGE SCALE GENOMIC DNA]</scope>
    <source>
        <tissue evidence="1">Leaves</tissue>
    </source>
</reference>